<evidence type="ECO:0000256" key="1">
    <source>
        <dbReference type="SAM" id="MobiDB-lite"/>
    </source>
</evidence>
<dbReference type="EMBL" id="SMKU01000023">
    <property type="protein sequence ID" value="TDD94041.1"/>
    <property type="molecule type" value="Genomic_DNA"/>
</dbReference>
<gene>
    <name evidence="4" type="ORF">E1298_07690</name>
</gene>
<sequence>MAAEATGGRRHSEGTTPQTPRAVKRAGRKAAGHPWFHGMSRVGLVARGLLYLMVGWLALQVALGNGGQEADRKGALQTVAEKPGGPVALWLVAAGFAALALWQLAETLYGRPVPDGDKPAKRLAAAGRGVVYAAGFGATLGFLFGYTGTSSDQQSKTFTARAMAEPGGRWLVLAIAAGFLVWGAVVLVGAVRRTFLEDLKTARMGPGTRRVVEPLGMVGNVARGLIGGGVGVFLAYAALSFQPGKAQGLDGTLREFAGTPAGAWGLIAVAAGVLVFGIYSFCEARWRRVEAVRPRR</sequence>
<organism evidence="4 5">
    <name type="scientific">Actinomadura rubrisoli</name>
    <dbReference type="NCBI Taxonomy" id="2530368"/>
    <lineage>
        <taxon>Bacteria</taxon>
        <taxon>Bacillati</taxon>
        <taxon>Actinomycetota</taxon>
        <taxon>Actinomycetes</taxon>
        <taxon>Streptosporangiales</taxon>
        <taxon>Thermomonosporaceae</taxon>
        <taxon>Actinomadura</taxon>
    </lineage>
</organism>
<evidence type="ECO:0000259" key="3">
    <source>
        <dbReference type="Pfam" id="PF06724"/>
    </source>
</evidence>
<feature type="region of interest" description="Disordered" evidence="1">
    <location>
        <begin position="1"/>
        <end position="29"/>
    </location>
</feature>
<dbReference type="Pfam" id="PF06724">
    <property type="entry name" value="DUF1206"/>
    <property type="match status" value="3"/>
</dbReference>
<evidence type="ECO:0000313" key="4">
    <source>
        <dbReference type="EMBL" id="TDD94041.1"/>
    </source>
</evidence>
<feature type="transmembrane region" description="Helical" evidence="2">
    <location>
        <begin position="130"/>
        <end position="149"/>
    </location>
</feature>
<dbReference type="InterPro" id="IPR009597">
    <property type="entry name" value="DUF1206"/>
</dbReference>
<keyword evidence="5" id="KW-1185">Reference proteome</keyword>
<keyword evidence="2" id="KW-0812">Transmembrane</keyword>
<feature type="transmembrane region" description="Helical" evidence="2">
    <location>
        <begin position="49"/>
        <end position="67"/>
    </location>
</feature>
<accession>A0A4R5C314</accession>
<feature type="domain" description="DUF1206" evidence="3">
    <location>
        <begin position="218"/>
        <end position="287"/>
    </location>
</feature>
<evidence type="ECO:0000256" key="2">
    <source>
        <dbReference type="SAM" id="Phobius"/>
    </source>
</evidence>
<feature type="transmembrane region" description="Helical" evidence="2">
    <location>
        <begin position="169"/>
        <end position="191"/>
    </location>
</feature>
<name>A0A4R5C314_9ACTN</name>
<keyword evidence="2" id="KW-0472">Membrane</keyword>
<evidence type="ECO:0000313" key="5">
    <source>
        <dbReference type="Proteomes" id="UP000294513"/>
    </source>
</evidence>
<reference evidence="4 5" key="1">
    <citation type="submission" date="2019-03" db="EMBL/GenBank/DDBJ databases">
        <title>Draft genome sequences of novel Actinobacteria.</title>
        <authorList>
            <person name="Sahin N."/>
            <person name="Ay H."/>
            <person name="Saygin H."/>
        </authorList>
    </citation>
    <scope>NUCLEOTIDE SEQUENCE [LARGE SCALE GENOMIC DNA]</scope>
    <source>
        <strain evidence="4 5">H3C3</strain>
    </source>
</reference>
<feature type="transmembrane region" description="Helical" evidence="2">
    <location>
        <begin position="212"/>
        <end position="241"/>
    </location>
</feature>
<dbReference type="OrthoDB" id="4552598at2"/>
<dbReference type="Proteomes" id="UP000294513">
    <property type="component" value="Unassembled WGS sequence"/>
</dbReference>
<dbReference type="AlphaFoldDB" id="A0A4R5C314"/>
<dbReference type="RefSeq" id="WP_131890386.1">
    <property type="nucleotide sequence ID" value="NZ_SMKU01000023.1"/>
</dbReference>
<proteinExistence type="predicted"/>
<keyword evidence="2" id="KW-1133">Transmembrane helix</keyword>
<feature type="transmembrane region" description="Helical" evidence="2">
    <location>
        <begin position="87"/>
        <end position="109"/>
    </location>
</feature>
<feature type="domain" description="DUF1206" evidence="3">
    <location>
        <begin position="125"/>
        <end position="193"/>
    </location>
</feature>
<protein>
    <submittedName>
        <fullName evidence="4">DUF1206 domain-containing protein</fullName>
    </submittedName>
</protein>
<feature type="transmembrane region" description="Helical" evidence="2">
    <location>
        <begin position="261"/>
        <end position="282"/>
    </location>
</feature>
<feature type="domain" description="DUF1206" evidence="3">
    <location>
        <begin position="42"/>
        <end position="109"/>
    </location>
</feature>
<comment type="caution">
    <text evidence="4">The sequence shown here is derived from an EMBL/GenBank/DDBJ whole genome shotgun (WGS) entry which is preliminary data.</text>
</comment>